<keyword evidence="1" id="KW-0344">Guanine-nucleotide releasing factor</keyword>
<evidence type="ECO:0000259" key="2">
    <source>
        <dbReference type="PROSITE" id="PS50003"/>
    </source>
</evidence>
<organism evidence="3 4">
    <name type="scientific">Bemisia tabaci</name>
    <name type="common">Sweetpotato whitefly</name>
    <name type="synonym">Aleurodes tabaci</name>
    <dbReference type="NCBI Taxonomy" id="7038"/>
    <lineage>
        <taxon>Eukaryota</taxon>
        <taxon>Metazoa</taxon>
        <taxon>Ecdysozoa</taxon>
        <taxon>Arthropoda</taxon>
        <taxon>Hexapoda</taxon>
        <taxon>Insecta</taxon>
        <taxon>Pterygota</taxon>
        <taxon>Neoptera</taxon>
        <taxon>Paraneoptera</taxon>
        <taxon>Hemiptera</taxon>
        <taxon>Sternorrhyncha</taxon>
        <taxon>Aleyrodoidea</taxon>
        <taxon>Aleyrodidae</taxon>
        <taxon>Aleyrodinae</taxon>
        <taxon>Bemisia</taxon>
    </lineage>
</organism>
<dbReference type="InterPro" id="IPR011993">
    <property type="entry name" value="PH-like_dom_sf"/>
</dbReference>
<dbReference type="PROSITE" id="PS50003">
    <property type="entry name" value="PH_DOMAIN"/>
    <property type="match status" value="1"/>
</dbReference>
<dbReference type="GO" id="GO:0005085">
    <property type="term" value="F:guanyl-nucleotide exchange factor activity"/>
    <property type="evidence" value="ECO:0007669"/>
    <property type="project" value="UniProtKB-KW"/>
</dbReference>
<proteinExistence type="predicted"/>
<dbReference type="PANTHER" id="PTHR22826:SF106">
    <property type="entry name" value="TRIO, ISOFORM A"/>
    <property type="match status" value="1"/>
</dbReference>
<dbReference type="Pfam" id="PF22697">
    <property type="entry name" value="SOS1_NGEF_PH"/>
    <property type="match status" value="1"/>
</dbReference>
<dbReference type="GO" id="GO:0019898">
    <property type="term" value="C:extrinsic component of membrane"/>
    <property type="evidence" value="ECO:0007669"/>
    <property type="project" value="TreeGrafter"/>
</dbReference>
<evidence type="ECO:0000313" key="3">
    <source>
        <dbReference type="EMBL" id="CAH0392314.1"/>
    </source>
</evidence>
<gene>
    <name evidence="3" type="ORF">BEMITA_LOCUS10844</name>
</gene>
<dbReference type="InterPro" id="IPR051336">
    <property type="entry name" value="RhoGEF_Guanine_NuclExch_SF"/>
</dbReference>
<dbReference type="FunFam" id="2.30.29.30:FF:000519">
    <property type="entry name" value="Muscle M-line assembly protein unc-89-like Protein"/>
    <property type="match status" value="1"/>
</dbReference>
<dbReference type="InterPro" id="IPR001849">
    <property type="entry name" value="PH_domain"/>
</dbReference>
<feature type="domain" description="PH" evidence="2">
    <location>
        <begin position="80"/>
        <end position="188"/>
    </location>
</feature>
<keyword evidence="4" id="KW-1185">Reference proteome</keyword>
<dbReference type="Gene3D" id="2.30.29.30">
    <property type="entry name" value="Pleckstrin-homology domain (PH domain)/Phosphotyrosine-binding domain (PTB)"/>
    <property type="match status" value="1"/>
</dbReference>
<dbReference type="Proteomes" id="UP001152759">
    <property type="component" value="Chromosome 6"/>
</dbReference>
<accession>A0A9P0AIZ8</accession>
<dbReference type="InterPro" id="IPR055251">
    <property type="entry name" value="SOS1_NGEF_PH"/>
</dbReference>
<dbReference type="SMART" id="SM00233">
    <property type="entry name" value="PH"/>
    <property type="match status" value="1"/>
</dbReference>
<dbReference type="SUPFAM" id="SSF50729">
    <property type="entry name" value="PH domain-like"/>
    <property type="match status" value="1"/>
</dbReference>
<evidence type="ECO:0000256" key="1">
    <source>
        <dbReference type="ARBA" id="ARBA00022658"/>
    </source>
</evidence>
<name>A0A9P0AIZ8_BEMTA</name>
<sequence length="194" mass="22417">MIDGIFQKLEVPSQIQLSDDNKKKAVVEKLTALVSELVKLSNLLGEDTTDLNRALELMLAVPHRANDNKFIGNIEGYHGNIHKLGRLLRHDWFRISHKDGKSKERYLFLFKARILVCKVRRISQDRSVFVLKDIIRLPEVEVKDHPDDSLVFELHSKIPSNGDYPLTITAHKDNVKFAWLNEIRLYSADVCKYL</sequence>
<evidence type="ECO:0000313" key="4">
    <source>
        <dbReference type="Proteomes" id="UP001152759"/>
    </source>
</evidence>
<dbReference type="PANTHER" id="PTHR22826">
    <property type="entry name" value="RHO GUANINE EXCHANGE FACTOR-RELATED"/>
    <property type="match status" value="1"/>
</dbReference>
<dbReference type="AlphaFoldDB" id="A0A9P0AIZ8"/>
<reference evidence="3" key="1">
    <citation type="submission" date="2021-12" db="EMBL/GenBank/DDBJ databases">
        <authorList>
            <person name="King R."/>
        </authorList>
    </citation>
    <scope>NUCLEOTIDE SEQUENCE</scope>
</reference>
<dbReference type="GO" id="GO:0005737">
    <property type="term" value="C:cytoplasm"/>
    <property type="evidence" value="ECO:0007669"/>
    <property type="project" value="TreeGrafter"/>
</dbReference>
<dbReference type="EMBL" id="OU963867">
    <property type="protein sequence ID" value="CAH0392314.1"/>
    <property type="molecule type" value="Genomic_DNA"/>
</dbReference>
<protein>
    <recommendedName>
        <fullName evidence="2">PH domain-containing protein</fullName>
    </recommendedName>
</protein>
<dbReference type="CDD" id="cd13325">
    <property type="entry name" value="PH_unc89"/>
    <property type="match status" value="1"/>
</dbReference>